<sequence length="205" mass="22072">MKMISLRAAFFGSSKKKSRSVSRSEASSFGSNAASSSSEDSQCTPKTVLPRLPGCHLAAPAAKSASSSSTDYPSAEREGEKRITRRELEVVLRRLGPDPPTEEEVVAMLAEADRAGDGSIRLEEIVELGSVVGPPVVPELRETFAVFDADGDGKISAEELLAMFVTLGDEQCTLEDCRRMIGVVDSDGDGFVCFQDFVRMMDGQR</sequence>
<dbReference type="GeneID" id="103705076"/>
<keyword evidence="7" id="KW-1185">Reference proteome</keyword>
<dbReference type="Pfam" id="PF13833">
    <property type="entry name" value="EF-hand_8"/>
    <property type="match status" value="1"/>
</dbReference>
<feature type="compositionally biased region" description="Low complexity" evidence="5">
    <location>
        <begin position="21"/>
        <end position="41"/>
    </location>
</feature>
<dbReference type="InterPro" id="IPR011992">
    <property type="entry name" value="EF-hand-dom_pair"/>
</dbReference>
<keyword evidence="2" id="KW-0479">Metal-binding</keyword>
<proteinExistence type="predicted"/>
<dbReference type="PROSITE" id="PS50222">
    <property type="entry name" value="EF_HAND_2"/>
    <property type="match status" value="2"/>
</dbReference>
<feature type="region of interest" description="Disordered" evidence="5">
    <location>
        <begin position="12"/>
        <end position="83"/>
    </location>
</feature>
<dbReference type="RefSeq" id="XP_008786895.2">
    <property type="nucleotide sequence ID" value="XM_008788673.3"/>
</dbReference>
<reference evidence="8" key="2">
    <citation type="submission" date="2025-08" db="UniProtKB">
        <authorList>
            <consortium name="RefSeq"/>
        </authorList>
    </citation>
    <scope>IDENTIFICATION</scope>
    <source>
        <tissue evidence="8">Young leaves</tissue>
    </source>
</reference>
<gene>
    <name evidence="8" type="primary">LOC103705076</name>
</gene>
<dbReference type="SUPFAM" id="SSF47473">
    <property type="entry name" value="EF-hand"/>
    <property type="match status" value="1"/>
</dbReference>
<feature type="domain" description="EF-hand" evidence="6">
    <location>
        <begin position="172"/>
        <end position="205"/>
    </location>
</feature>
<feature type="domain" description="EF-hand" evidence="6">
    <location>
        <begin position="135"/>
        <end position="170"/>
    </location>
</feature>
<organism evidence="7 8">
    <name type="scientific">Phoenix dactylifera</name>
    <name type="common">Date palm</name>
    <dbReference type="NCBI Taxonomy" id="42345"/>
    <lineage>
        <taxon>Eukaryota</taxon>
        <taxon>Viridiplantae</taxon>
        <taxon>Streptophyta</taxon>
        <taxon>Embryophyta</taxon>
        <taxon>Tracheophyta</taxon>
        <taxon>Spermatophyta</taxon>
        <taxon>Magnoliopsida</taxon>
        <taxon>Liliopsida</taxon>
        <taxon>Arecaceae</taxon>
        <taxon>Coryphoideae</taxon>
        <taxon>Phoeniceae</taxon>
        <taxon>Phoenix</taxon>
    </lineage>
</organism>
<dbReference type="CDD" id="cd00051">
    <property type="entry name" value="EFh"/>
    <property type="match status" value="2"/>
</dbReference>
<evidence type="ECO:0000313" key="8">
    <source>
        <dbReference type="RefSeq" id="XP_008786895.2"/>
    </source>
</evidence>
<protein>
    <submittedName>
        <fullName evidence="8">Probable calcium-binding protein CML36</fullName>
    </submittedName>
</protein>
<dbReference type="SMART" id="SM00054">
    <property type="entry name" value="EFh"/>
    <property type="match status" value="3"/>
</dbReference>
<dbReference type="InterPro" id="IPR002048">
    <property type="entry name" value="EF_hand_dom"/>
</dbReference>
<dbReference type="PROSITE" id="PS00018">
    <property type="entry name" value="EF_HAND_1"/>
    <property type="match status" value="2"/>
</dbReference>
<dbReference type="InterPro" id="IPR018247">
    <property type="entry name" value="EF_Hand_1_Ca_BS"/>
</dbReference>
<accession>A0A8B7BWP4</accession>
<keyword evidence="4" id="KW-0106">Calcium</keyword>
<feature type="compositionally biased region" description="Basic and acidic residues" evidence="5">
    <location>
        <begin position="74"/>
        <end position="83"/>
    </location>
</feature>
<dbReference type="Gene3D" id="1.10.238.10">
    <property type="entry name" value="EF-hand"/>
    <property type="match status" value="2"/>
</dbReference>
<feature type="compositionally biased region" description="Low complexity" evidence="5">
    <location>
        <begin position="58"/>
        <end position="73"/>
    </location>
</feature>
<evidence type="ECO:0000259" key="6">
    <source>
        <dbReference type="PROSITE" id="PS50222"/>
    </source>
</evidence>
<keyword evidence="3" id="KW-0677">Repeat</keyword>
<evidence type="ECO:0000256" key="5">
    <source>
        <dbReference type="SAM" id="MobiDB-lite"/>
    </source>
</evidence>
<dbReference type="GO" id="GO:0005509">
    <property type="term" value="F:calcium ion binding"/>
    <property type="evidence" value="ECO:0007669"/>
    <property type="project" value="InterPro"/>
</dbReference>
<evidence type="ECO:0000256" key="3">
    <source>
        <dbReference type="ARBA" id="ARBA00022737"/>
    </source>
</evidence>
<evidence type="ECO:0000256" key="4">
    <source>
        <dbReference type="ARBA" id="ARBA00022837"/>
    </source>
</evidence>
<dbReference type="KEGG" id="pda:103705076"/>
<dbReference type="PANTHER" id="PTHR10891">
    <property type="entry name" value="EF-HAND CALCIUM-BINDING DOMAIN CONTAINING PROTEIN"/>
    <property type="match status" value="1"/>
</dbReference>
<dbReference type="FunFam" id="1.10.238.10:FF:000089">
    <property type="entry name" value="calmodulin-like protein 3"/>
    <property type="match status" value="1"/>
</dbReference>
<comment type="function">
    <text evidence="1">Potential calcium sensor.</text>
</comment>
<dbReference type="InterPro" id="IPR039647">
    <property type="entry name" value="EF_hand_pair_protein_CML-like"/>
</dbReference>
<dbReference type="OrthoDB" id="26525at2759"/>
<name>A0A8B7BWP4_PHODC</name>
<evidence type="ECO:0000256" key="2">
    <source>
        <dbReference type="ARBA" id="ARBA00022723"/>
    </source>
</evidence>
<evidence type="ECO:0000256" key="1">
    <source>
        <dbReference type="ARBA" id="ARBA00003291"/>
    </source>
</evidence>
<dbReference type="AlphaFoldDB" id="A0A8B7BWP4"/>
<dbReference type="Pfam" id="PF13499">
    <property type="entry name" value="EF-hand_7"/>
    <property type="match status" value="1"/>
</dbReference>
<evidence type="ECO:0000313" key="7">
    <source>
        <dbReference type="Proteomes" id="UP000228380"/>
    </source>
</evidence>
<dbReference type="Proteomes" id="UP000228380">
    <property type="component" value="Chromosome 12"/>
</dbReference>
<reference evidence="7" key="1">
    <citation type="journal article" date="2019" name="Nat. Commun.">
        <title>Genome-wide association mapping of date palm fruit traits.</title>
        <authorList>
            <person name="Hazzouri K.M."/>
            <person name="Gros-Balthazard M."/>
            <person name="Flowers J.M."/>
            <person name="Copetti D."/>
            <person name="Lemansour A."/>
            <person name="Lebrun M."/>
            <person name="Masmoudi K."/>
            <person name="Ferrand S."/>
            <person name="Dhar M.I."/>
            <person name="Fresquez Z.A."/>
            <person name="Rosas U."/>
            <person name="Zhang J."/>
            <person name="Talag J."/>
            <person name="Lee S."/>
            <person name="Kudrna D."/>
            <person name="Powell R.F."/>
            <person name="Leitch I.J."/>
            <person name="Krueger R.R."/>
            <person name="Wing R.A."/>
            <person name="Amiri K.M.A."/>
            <person name="Purugganan M.D."/>
        </authorList>
    </citation>
    <scope>NUCLEOTIDE SEQUENCE [LARGE SCALE GENOMIC DNA]</scope>
    <source>
        <strain evidence="7">cv. Khalas</strain>
    </source>
</reference>